<dbReference type="EMBL" id="CADEPM010000002">
    <property type="protein sequence ID" value="CAB3401087.1"/>
    <property type="molecule type" value="Genomic_DNA"/>
</dbReference>
<feature type="transmembrane region" description="Helical" evidence="12">
    <location>
        <begin position="152"/>
        <end position="173"/>
    </location>
</feature>
<evidence type="ECO:0000256" key="5">
    <source>
        <dbReference type="ARBA" id="ARBA00022692"/>
    </source>
</evidence>
<feature type="chain" id="PRO_5035881387" description="Translocon-associated protein subunit beta" evidence="13">
    <location>
        <begin position="17"/>
        <end position="188"/>
    </location>
</feature>
<comment type="subunit">
    <text evidence="11">Heterotetramer of TRAP-alpha, TRAP-beta, TRAP-delta and TRAP-gamma.</text>
</comment>
<evidence type="ECO:0000256" key="9">
    <source>
        <dbReference type="ARBA" id="ARBA00023136"/>
    </source>
</evidence>
<dbReference type="Pfam" id="PF05753">
    <property type="entry name" value="TRAP_beta"/>
    <property type="match status" value="1"/>
</dbReference>
<evidence type="ECO:0000256" key="7">
    <source>
        <dbReference type="ARBA" id="ARBA00022824"/>
    </source>
</evidence>
<evidence type="ECO:0000313" key="14">
    <source>
        <dbReference type="EMBL" id="CAB3401087.1"/>
    </source>
</evidence>
<organism evidence="14 15">
    <name type="scientific">Caenorhabditis bovis</name>
    <dbReference type="NCBI Taxonomy" id="2654633"/>
    <lineage>
        <taxon>Eukaryota</taxon>
        <taxon>Metazoa</taxon>
        <taxon>Ecdysozoa</taxon>
        <taxon>Nematoda</taxon>
        <taxon>Chromadorea</taxon>
        <taxon>Rhabditida</taxon>
        <taxon>Rhabditina</taxon>
        <taxon>Rhabditomorpha</taxon>
        <taxon>Rhabditoidea</taxon>
        <taxon>Rhabditidae</taxon>
        <taxon>Peloderinae</taxon>
        <taxon>Caenorhabditis</taxon>
    </lineage>
</organism>
<keyword evidence="15" id="KW-1185">Reference proteome</keyword>
<protein>
    <recommendedName>
        <fullName evidence="4 11">Translocon-associated protein subunit beta</fullName>
        <shortName evidence="11">TRAP-beta</shortName>
    </recommendedName>
</protein>
<evidence type="ECO:0000256" key="8">
    <source>
        <dbReference type="ARBA" id="ARBA00022989"/>
    </source>
</evidence>
<dbReference type="AlphaFoldDB" id="A0A8S1EM78"/>
<evidence type="ECO:0000256" key="12">
    <source>
        <dbReference type="SAM" id="Phobius"/>
    </source>
</evidence>
<dbReference type="OrthoDB" id="5860827at2759"/>
<evidence type="ECO:0000256" key="2">
    <source>
        <dbReference type="ARBA" id="ARBA00004115"/>
    </source>
</evidence>
<feature type="signal peptide" evidence="13">
    <location>
        <begin position="1"/>
        <end position="16"/>
    </location>
</feature>
<comment type="similarity">
    <text evidence="3 11">Belongs to the TRAP-beta family.</text>
</comment>
<sequence length="188" mass="21269">MNTILIAFLLAVGVFAADVQTQTKDAFILANKSPLSLYAVENMDLIIEYGIYNVGDKPATKVTLDDRHSFPTQSFDIIQGVLQVTFEKIPAQSNVTHSVVVKPRAFGMFNYTSAQLSYYNGNDQLHISYTNAPGEGYIYRQREYDRKFAPKYTYFIIFFVLIAPTTLGSYLLFEQSKAKYELIGKKKA</sequence>
<name>A0A8S1EM78_9PELO</name>
<comment type="subcellular location">
    <subcellularLocation>
        <location evidence="2">Endoplasmic reticulum membrane</location>
        <topology evidence="2">Single-pass type I membrane protein</topology>
    </subcellularLocation>
</comment>
<evidence type="ECO:0000256" key="6">
    <source>
        <dbReference type="ARBA" id="ARBA00022729"/>
    </source>
</evidence>
<evidence type="ECO:0000256" key="3">
    <source>
        <dbReference type="ARBA" id="ARBA00005610"/>
    </source>
</evidence>
<evidence type="ECO:0000256" key="13">
    <source>
        <dbReference type="SAM" id="SignalP"/>
    </source>
</evidence>
<comment type="function">
    <text evidence="1 11">TRAP proteins are part of a complex whose function is to bind calcium to the ER membrane and thereby regulate the retention of ER resident proteins.</text>
</comment>
<proteinExistence type="inferred from homology"/>
<keyword evidence="9 11" id="KW-0472">Membrane</keyword>
<keyword evidence="7 11" id="KW-0256">Endoplasmic reticulum</keyword>
<dbReference type="PANTHER" id="PTHR12861:SF3">
    <property type="entry name" value="TRANSLOCON-ASSOCIATED PROTEIN SUBUNIT BETA"/>
    <property type="match status" value="1"/>
</dbReference>
<evidence type="ECO:0000256" key="11">
    <source>
        <dbReference type="PIRNR" id="PIRNR016400"/>
    </source>
</evidence>
<evidence type="ECO:0000256" key="10">
    <source>
        <dbReference type="ARBA" id="ARBA00023180"/>
    </source>
</evidence>
<keyword evidence="8 12" id="KW-1133">Transmembrane helix</keyword>
<evidence type="ECO:0000313" key="15">
    <source>
        <dbReference type="Proteomes" id="UP000494206"/>
    </source>
</evidence>
<evidence type="ECO:0000256" key="4">
    <source>
        <dbReference type="ARBA" id="ARBA00021110"/>
    </source>
</evidence>
<reference evidence="14 15" key="1">
    <citation type="submission" date="2020-04" db="EMBL/GenBank/DDBJ databases">
        <authorList>
            <person name="Laetsch R D."/>
            <person name="Stevens L."/>
            <person name="Kumar S."/>
            <person name="Blaxter L. M."/>
        </authorList>
    </citation>
    <scope>NUCLEOTIDE SEQUENCE [LARGE SCALE GENOMIC DNA]</scope>
</reference>
<gene>
    <name evidence="14" type="ORF">CBOVIS_LOCUS3885</name>
</gene>
<dbReference type="GO" id="GO:0005789">
    <property type="term" value="C:endoplasmic reticulum membrane"/>
    <property type="evidence" value="ECO:0007669"/>
    <property type="project" value="UniProtKB-SubCell"/>
</dbReference>
<dbReference type="PIRSF" id="PIRSF016400">
    <property type="entry name" value="TRAP_beta"/>
    <property type="match status" value="1"/>
</dbReference>
<keyword evidence="6 13" id="KW-0732">Signal</keyword>
<dbReference type="Proteomes" id="UP000494206">
    <property type="component" value="Unassembled WGS sequence"/>
</dbReference>
<dbReference type="PANTHER" id="PTHR12861">
    <property type="entry name" value="TRANSLOCON-ASSOCIATED PROTEIN, BETA SUBUNIT PRECURSOR TRAP-BETA SIGNAL SEQUENCE RECEPTOR BETA SUBUNIT"/>
    <property type="match status" value="1"/>
</dbReference>
<comment type="caution">
    <text evidence="14">The sequence shown here is derived from an EMBL/GenBank/DDBJ whole genome shotgun (WGS) entry which is preliminary data.</text>
</comment>
<accession>A0A8S1EM78</accession>
<dbReference type="InterPro" id="IPR008856">
    <property type="entry name" value="TRAP_beta"/>
</dbReference>
<keyword evidence="5 12" id="KW-0812">Transmembrane</keyword>
<evidence type="ECO:0000256" key="1">
    <source>
        <dbReference type="ARBA" id="ARBA00002838"/>
    </source>
</evidence>
<keyword evidence="10" id="KW-0325">Glycoprotein</keyword>